<evidence type="ECO:0000256" key="11">
    <source>
        <dbReference type="ARBA" id="ARBA00031908"/>
    </source>
</evidence>
<keyword evidence="10" id="KW-0067">ATP-binding</keyword>
<keyword evidence="7" id="KW-0436">Ligase</keyword>
<dbReference type="InterPro" id="IPR016188">
    <property type="entry name" value="PurM-like_N"/>
</dbReference>
<dbReference type="GO" id="GO:0046084">
    <property type="term" value="P:adenine biosynthetic process"/>
    <property type="evidence" value="ECO:0007669"/>
    <property type="project" value="TreeGrafter"/>
</dbReference>
<evidence type="ECO:0000259" key="16">
    <source>
        <dbReference type="Pfam" id="PF02769"/>
    </source>
</evidence>
<evidence type="ECO:0000256" key="6">
    <source>
        <dbReference type="ARBA" id="ARBA00022490"/>
    </source>
</evidence>
<evidence type="ECO:0000256" key="13">
    <source>
        <dbReference type="ARBA" id="ARBA00033093"/>
    </source>
</evidence>
<evidence type="ECO:0000256" key="1">
    <source>
        <dbReference type="ARBA" id="ARBA00004496"/>
    </source>
</evidence>
<evidence type="ECO:0000259" key="15">
    <source>
        <dbReference type="Pfam" id="PF00586"/>
    </source>
</evidence>
<dbReference type="GO" id="GO:0005829">
    <property type="term" value="C:cytosol"/>
    <property type="evidence" value="ECO:0007669"/>
    <property type="project" value="TreeGrafter"/>
</dbReference>
<dbReference type="NCBIfam" id="TIGR00878">
    <property type="entry name" value="purM"/>
    <property type="match status" value="1"/>
</dbReference>
<comment type="similarity">
    <text evidence="3">Belongs to the AIR synthase family.</text>
</comment>
<dbReference type="HAMAP" id="MF_00741">
    <property type="entry name" value="AIRS"/>
    <property type="match status" value="1"/>
</dbReference>
<dbReference type="GO" id="GO:0004637">
    <property type="term" value="F:phosphoribosylamine-glycine ligase activity"/>
    <property type="evidence" value="ECO:0007669"/>
    <property type="project" value="TreeGrafter"/>
</dbReference>
<dbReference type="CDD" id="cd02196">
    <property type="entry name" value="PurM"/>
    <property type="match status" value="1"/>
</dbReference>
<sequence>MPDPQDNFQSQYEQSGVSSRGAEDALSGLLEHVLPTRKFSKRFPLAADIGYFANVINIGGGQGIAFGTDGVGTKIIIAELMDRYDTIGIDCVAMNVNDLICVGARPVSMVDYIGCSFTDARIFSEIGKGLAEGARQGEISISGGEISQIKEIINGVDLIGACIGHVSIDKVNTGKDIQPGDMIVGLASSGVHSNGLTLARKILLGETREEQEKNVKKFEERLGRTLGEELLEPTRIYVKPIMEILGEGIDLKAMVHITSGGYSNLNRVENDNIRFVIDPSPPVPEVFKLIQERGEVSDAEMYEVFNMGTGFIVIVNGMEELNKISAICKKYGVVAQMIGCVESCQGKEVTIPEFDLIGRGQKITKIK</sequence>
<evidence type="ECO:0000313" key="17">
    <source>
        <dbReference type="EMBL" id="SVA21809.1"/>
    </source>
</evidence>
<dbReference type="FunFam" id="3.90.650.10:FF:000011">
    <property type="entry name" value="Phosphoribosylformylglycinamidine cyclo-ligase"/>
    <property type="match status" value="1"/>
</dbReference>
<evidence type="ECO:0000256" key="5">
    <source>
        <dbReference type="ARBA" id="ARBA00020367"/>
    </source>
</evidence>
<feature type="domain" description="PurM-like C-terminal" evidence="16">
    <location>
        <begin position="178"/>
        <end position="350"/>
    </location>
</feature>
<dbReference type="SUPFAM" id="SSF56042">
    <property type="entry name" value="PurM C-terminal domain-like"/>
    <property type="match status" value="1"/>
</dbReference>
<accession>A0A381U109</accession>
<name>A0A381U109_9ZZZZ</name>
<keyword evidence="6" id="KW-0963">Cytoplasm</keyword>
<evidence type="ECO:0000256" key="7">
    <source>
        <dbReference type="ARBA" id="ARBA00022598"/>
    </source>
</evidence>
<keyword evidence="8" id="KW-0547">Nucleotide-binding</keyword>
<dbReference type="PANTHER" id="PTHR10520">
    <property type="entry name" value="TRIFUNCTIONAL PURINE BIOSYNTHETIC PROTEIN ADENOSINE-3-RELATED"/>
    <property type="match status" value="1"/>
</dbReference>
<dbReference type="Gene3D" id="3.30.1330.10">
    <property type="entry name" value="PurM-like, N-terminal domain"/>
    <property type="match status" value="1"/>
</dbReference>
<dbReference type="SUPFAM" id="SSF55326">
    <property type="entry name" value="PurM N-terminal domain-like"/>
    <property type="match status" value="1"/>
</dbReference>
<dbReference type="Pfam" id="PF00586">
    <property type="entry name" value="AIRS"/>
    <property type="match status" value="1"/>
</dbReference>
<comment type="pathway">
    <text evidence="2">Purine metabolism; IMP biosynthesis via de novo pathway; 5-amino-1-(5-phospho-D-ribosyl)imidazole from N(2)-formyl-N(1)-(5-phospho-D-ribosyl)glycinamide: step 2/2.</text>
</comment>
<comment type="catalytic activity">
    <reaction evidence="14">
        <text>2-formamido-N(1)-(5-O-phospho-beta-D-ribosyl)acetamidine + ATP = 5-amino-1-(5-phospho-beta-D-ribosyl)imidazole + ADP + phosphate + H(+)</text>
        <dbReference type="Rhea" id="RHEA:23032"/>
        <dbReference type="ChEBI" id="CHEBI:15378"/>
        <dbReference type="ChEBI" id="CHEBI:30616"/>
        <dbReference type="ChEBI" id="CHEBI:43474"/>
        <dbReference type="ChEBI" id="CHEBI:137981"/>
        <dbReference type="ChEBI" id="CHEBI:147287"/>
        <dbReference type="ChEBI" id="CHEBI:456216"/>
        <dbReference type="EC" id="6.3.3.1"/>
    </reaction>
</comment>
<evidence type="ECO:0000256" key="2">
    <source>
        <dbReference type="ARBA" id="ARBA00004686"/>
    </source>
</evidence>
<evidence type="ECO:0000256" key="8">
    <source>
        <dbReference type="ARBA" id="ARBA00022741"/>
    </source>
</evidence>
<gene>
    <name evidence="17" type="ORF">METZ01_LOCUS74663</name>
</gene>
<dbReference type="InterPro" id="IPR004733">
    <property type="entry name" value="PurM_cligase"/>
</dbReference>
<evidence type="ECO:0000256" key="9">
    <source>
        <dbReference type="ARBA" id="ARBA00022755"/>
    </source>
</evidence>
<evidence type="ECO:0000256" key="14">
    <source>
        <dbReference type="ARBA" id="ARBA00049057"/>
    </source>
</evidence>
<comment type="subcellular location">
    <subcellularLocation>
        <location evidence="1">Cytoplasm</location>
    </subcellularLocation>
</comment>
<dbReference type="PANTHER" id="PTHR10520:SF12">
    <property type="entry name" value="TRIFUNCTIONAL PURINE BIOSYNTHETIC PROTEIN ADENOSINE-3"/>
    <property type="match status" value="1"/>
</dbReference>
<dbReference type="GO" id="GO:0005524">
    <property type="term" value="F:ATP binding"/>
    <property type="evidence" value="ECO:0007669"/>
    <property type="project" value="UniProtKB-KW"/>
</dbReference>
<dbReference type="EC" id="6.3.3.1" evidence="4"/>
<keyword evidence="9" id="KW-0658">Purine biosynthesis</keyword>
<proteinExistence type="inferred from homology"/>
<reference evidence="17" key="1">
    <citation type="submission" date="2018-05" db="EMBL/GenBank/DDBJ databases">
        <authorList>
            <person name="Lanie J.A."/>
            <person name="Ng W.-L."/>
            <person name="Kazmierczak K.M."/>
            <person name="Andrzejewski T.M."/>
            <person name="Davidsen T.M."/>
            <person name="Wayne K.J."/>
            <person name="Tettelin H."/>
            <person name="Glass J.I."/>
            <person name="Rusch D."/>
            <person name="Podicherti R."/>
            <person name="Tsui H.-C.T."/>
            <person name="Winkler M.E."/>
        </authorList>
    </citation>
    <scope>NUCLEOTIDE SEQUENCE</scope>
</reference>
<dbReference type="InterPro" id="IPR010918">
    <property type="entry name" value="PurM-like_C_dom"/>
</dbReference>
<dbReference type="GO" id="GO:0004641">
    <property type="term" value="F:phosphoribosylformylglycinamidine cyclo-ligase activity"/>
    <property type="evidence" value="ECO:0007669"/>
    <property type="project" value="UniProtKB-EC"/>
</dbReference>
<dbReference type="GO" id="GO:0006189">
    <property type="term" value="P:'de novo' IMP biosynthetic process"/>
    <property type="evidence" value="ECO:0007669"/>
    <property type="project" value="UniProtKB-UniPathway"/>
</dbReference>
<evidence type="ECO:0000256" key="4">
    <source>
        <dbReference type="ARBA" id="ARBA00013047"/>
    </source>
</evidence>
<dbReference type="AlphaFoldDB" id="A0A381U109"/>
<dbReference type="EMBL" id="UINC01005514">
    <property type="protein sequence ID" value="SVA21809.1"/>
    <property type="molecule type" value="Genomic_DNA"/>
</dbReference>
<dbReference type="InterPro" id="IPR036921">
    <property type="entry name" value="PurM-like_N_sf"/>
</dbReference>
<dbReference type="UniPathway" id="UPA00074">
    <property type="reaction ID" value="UER00129"/>
</dbReference>
<organism evidence="17">
    <name type="scientific">marine metagenome</name>
    <dbReference type="NCBI Taxonomy" id="408172"/>
    <lineage>
        <taxon>unclassified sequences</taxon>
        <taxon>metagenomes</taxon>
        <taxon>ecological metagenomes</taxon>
    </lineage>
</organism>
<evidence type="ECO:0000256" key="3">
    <source>
        <dbReference type="ARBA" id="ARBA00010280"/>
    </source>
</evidence>
<feature type="domain" description="PurM-like N-terminal" evidence="15">
    <location>
        <begin position="53"/>
        <end position="166"/>
    </location>
</feature>
<dbReference type="Pfam" id="PF02769">
    <property type="entry name" value="AIRS_C"/>
    <property type="match status" value="1"/>
</dbReference>
<dbReference type="Gene3D" id="3.90.650.10">
    <property type="entry name" value="PurM-like C-terminal domain"/>
    <property type="match status" value="1"/>
</dbReference>
<protein>
    <recommendedName>
        <fullName evidence="5">Phosphoribosylformylglycinamidine cyclo-ligase</fullName>
        <ecNumber evidence="4">6.3.3.1</ecNumber>
    </recommendedName>
    <alternativeName>
        <fullName evidence="12">AIR synthase</fullName>
    </alternativeName>
    <alternativeName>
        <fullName evidence="13">AIRS</fullName>
    </alternativeName>
    <alternativeName>
        <fullName evidence="11">Phosphoribosyl-aminoimidazole synthetase</fullName>
    </alternativeName>
</protein>
<evidence type="ECO:0000256" key="10">
    <source>
        <dbReference type="ARBA" id="ARBA00022840"/>
    </source>
</evidence>
<dbReference type="InterPro" id="IPR036676">
    <property type="entry name" value="PurM-like_C_sf"/>
</dbReference>
<evidence type="ECO:0000256" key="12">
    <source>
        <dbReference type="ARBA" id="ARBA00032931"/>
    </source>
</evidence>